<dbReference type="InterPro" id="IPR028055">
    <property type="entry name" value="YidC/Oxa/ALB_C"/>
</dbReference>
<evidence type="ECO:0000256" key="5">
    <source>
        <dbReference type="RuleBase" id="RU003945"/>
    </source>
</evidence>
<evidence type="ECO:0000256" key="4">
    <source>
        <dbReference type="ARBA" id="ARBA00023136"/>
    </source>
</evidence>
<feature type="transmembrane region" description="Helical" evidence="6">
    <location>
        <begin position="188"/>
        <end position="208"/>
    </location>
</feature>
<feature type="transmembrane region" description="Helical" evidence="6">
    <location>
        <begin position="162"/>
        <end position="182"/>
    </location>
</feature>
<dbReference type="GO" id="GO:0032977">
    <property type="term" value="F:membrane insertase activity"/>
    <property type="evidence" value="ECO:0007669"/>
    <property type="project" value="InterPro"/>
</dbReference>
<proteinExistence type="inferred from homology"/>
<dbReference type="OrthoDB" id="9179821at2"/>
<dbReference type="Proteomes" id="UP000253940">
    <property type="component" value="Chromosome"/>
</dbReference>
<comment type="subcellular location">
    <subcellularLocation>
        <location evidence="1 5">Membrane</location>
        <topology evidence="1 5">Multi-pass membrane protein</topology>
    </subcellularLocation>
</comment>
<keyword evidence="2 5" id="KW-0812">Transmembrane</keyword>
<evidence type="ECO:0000313" key="8">
    <source>
        <dbReference type="EMBL" id="AXI02963.1"/>
    </source>
</evidence>
<evidence type="ECO:0000259" key="7">
    <source>
        <dbReference type="Pfam" id="PF02096"/>
    </source>
</evidence>
<feature type="transmembrane region" description="Helical" evidence="6">
    <location>
        <begin position="138"/>
        <end position="155"/>
    </location>
</feature>
<dbReference type="GO" id="GO:0051205">
    <property type="term" value="P:protein insertion into membrane"/>
    <property type="evidence" value="ECO:0007669"/>
    <property type="project" value="TreeGrafter"/>
</dbReference>
<keyword evidence="3 6" id="KW-1133">Transmembrane helix</keyword>
<dbReference type="InterPro" id="IPR001708">
    <property type="entry name" value="YidC/ALB3/OXA1/COX18"/>
</dbReference>
<dbReference type="GO" id="GO:0005886">
    <property type="term" value="C:plasma membrane"/>
    <property type="evidence" value="ECO:0007669"/>
    <property type="project" value="TreeGrafter"/>
</dbReference>
<dbReference type="KEGG" id="mbah:HYN46_09000"/>
<dbReference type="RefSeq" id="WP_114899073.1">
    <property type="nucleotide sequence ID" value="NZ_CP031222.1"/>
</dbReference>
<protein>
    <submittedName>
        <fullName evidence="8">Protein translocase component YidC</fullName>
    </submittedName>
</protein>
<evidence type="ECO:0000256" key="3">
    <source>
        <dbReference type="ARBA" id="ARBA00022989"/>
    </source>
</evidence>
<name>A0A345P6Q4_9GAMM</name>
<comment type="similarity">
    <text evidence="5">Belongs to the OXA1/ALB3/YidC family.</text>
</comment>
<reference evidence="8 9" key="1">
    <citation type="submission" date="2018-07" db="EMBL/GenBank/DDBJ databases">
        <title>Genome sequencing of Moraxellaceae gen. HYN0046.</title>
        <authorList>
            <person name="Kim M."/>
            <person name="Yi H."/>
        </authorList>
    </citation>
    <scope>NUCLEOTIDE SEQUENCE [LARGE SCALE GENOMIC DNA]</scope>
    <source>
        <strain evidence="8 9">HYN0046</strain>
    </source>
</reference>
<evidence type="ECO:0000256" key="2">
    <source>
        <dbReference type="ARBA" id="ARBA00022692"/>
    </source>
</evidence>
<dbReference type="AlphaFoldDB" id="A0A345P6Q4"/>
<feature type="transmembrane region" description="Helical" evidence="6">
    <location>
        <begin position="99"/>
        <end position="118"/>
    </location>
</feature>
<evidence type="ECO:0000313" key="9">
    <source>
        <dbReference type="Proteomes" id="UP000253940"/>
    </source>
</evidence>
<dbReference type="NCBIfam" id="TIGR03592">
    <property type="entry name" value="yidC_oxa1_cterm"/>
    <property type="match status" value="1"/>
</dbReference>
<organism evidence="8 9">
    <name type="scientific">Aquirhabdus parva</name>
    <dbReference type="NCBI Taxonomy" id="2283318"/>
    <lineage>
        <taxon>Bacteria</taxon>
        <taxon>Pseudomonadati</taxon>
        <taxon>Pseudomonadota</taxon>
        <taxon>Gammaproteobacteria</taxon>
        <taxon>Moraxellales</taxon>
        <taxon>Moraxellaceae</taxon>
        <taxon>Aquirhabdus</taxon>
    </lineage>
</organism>
<feature type="transmembrane region" description="Helical" evidence="6">
    <location>
        <begin position="27"/>
        <end position="50"/>
    </location>
</feature>
<sequence>MEFWTAWTHFLGTSLSYFSANWGLSEAFSIITLTLIVRFALMPVSLAAAYKMQKNKVAMKRIKPELDEIKINFKDNRSELTNKTMALYQKHGISIVDKVSIFNLGTQGLFGIGIFHVLKNMMFRSKFLWIATLAKPDILLTVVVGSLMMFGLVLMPNGPENMSMWLVLMIPVAISVFAIIALPAALGIYWATSNAVTVVQMLILRVIVKRQIPTI</sequence>
<evidence type="ECO:0000256" key="6">
    <source>
        <dbReference type="SAM" id="Phobius"/>
    </source>
</evidence>
<dbReference type="Pfam" id="PF02096">
    <property type="entry name" value="60KD_IMP"/>
    <property type="match status" value="1"/>
</dbReference>
<accession>A0A345P6Q4</accession>
<keyword evidence="4 6" id="KW-0472">Membrane</keyword>
<evidence type="ECO:0000256" key="1">
    <source>
        <dbReference type="ARBA" id="ARBA00004141"/>
    </source>
</evidence>
<gene>
    <name evidence="8" type="ORF">HYN46_09000</name>
</gene>
<dbReference type="PANTHER" id="PTHR12428:SF65">
    <property type="entry name" value="CYTOCHROME C OXIDASE ASSEMBLY PROTEIN COX18, MITOCHONDRIAL"/>
    <property type="match status" value="1"/>
</dbReference>
<keyword evidence="9" id="KW-1185">Reference proteome</keyword>
<dbReference type="EMBL" id="CP031222">
    <property type="protein sequence ID" value="AXI02963.1"/>
    <property type="molecule type" value="Genomic_DNA"/>
</dbReference>
<feature type="domain" description="Membrane insertase YidC/Oxa/ALB C-terminal" evidence="7">
    <location>
        <begin position="28"/>
        <end position="204"/>
    </location>
</feature>
<dbReference type="PANTHER" id="PTHR12428">
    <property type="entry name" value="OXA1"/>
    <property type="match status" value="1"/>
</dbReference>